<organism evidence="3 4">
    <name type="scientific">Cylindrotheca closterium</name>
    <dbReference type="NCBI Taxonomy" id="2856"/>
    <lineage>
        <taxon>Eukaryota</taxon>
        <taxon>Sar</taxon>
        <taxon>Stramenopiles</taxon>
        <taxon>Ochrophyta</taxon>
        <taxon>Bacillariophyta</taxon>
        <taxon>Bacillariophyceae</taxon>
        <taxon>Bacillariophycidae</taxon>
        <taxon>Bacillariales</taxon>
        <taxon>Bacillariaceae</taxon>
        <taxon>Cylindrotheca</taxon>
    </lineage>
</organism>
<dbReference type="AlphaFoldDB" id="A0AAD2G6P3"/>
<protein>
    <recommendedName>
        <fullName evidence="2">Reverse transcriptase Ty1/copia-type domain-containing protein</fullName>
    </recommendedName>
</protein>
<sequence length="466" mass="53397">MKDRVSMRISGPEVNIFCDLDPSLREFVTIVKGKKVLYVQLDRALYGCVKSSMLWYELYSETLMDMGFKLNPYDLCVANCVIDGKQCTICWYVDDNKISHMKLEVVKDIIGKIEAKFSKMTNKFGEEHEFLGMKITYKDGKVEISMKKHIQKAIDMFMDDINREATSPAKAYLFDVREAAKDLNEERADNFHSVTASLLYVSRRCRLDIQTAIGYLCTRVGCPDEDDWVKLKRVLQYLKGSIDLTRIIGGDNIRRMQAWVDVSYGIHDDCKSHTGGCISFGWGVISTMCKKQGLNVKSSTEGEVVGVSDFLPNMIWVRMFLEQQGFELEKNTLYQDNQSAMKILLNGKKSAGKRSKHIDNRFYFIKDRLLSEGIDVVYCPTAKMLADFFTNSLQGSLFRKFRDVVLGYKHIDSLLEDDEEESVKERVGSCTDDSPESDSDESKPSYINRKSMENQSWADVVRKMND</sequence>
<evidence type="ECO:0000256" key="1">
    <source>
        <dbReference type="SAM" id="MobiDB-lite"/>
    </source>
</evidence>
<accession>A0AAD2G6P3</accession>
<dbReference type="EMBL" id="CAKOGP040002147">
    <property type="protein sequence ID" value="CAJ1963520.1"/>
    <property type="molecule type" value="Genomic_DNA"/>
</dbReference>
<dbReference type="PANTHER" id="PTHR11439">
    <property type="entry name" value="GAG-POL-RELATED RETROTRANSPOSON"/>
    <property type="match status" value="1"/>
</dbReference>
<dbReference type="Pfam" id="PF07727">
    <property type="entry name" value="RVT_2"/>
    <property type="match status" value="1"/>
</dbReference>
<dbReference type="PANTHER" id="PTHR11439:SF467">
    <property type="entry name" value="INTEGRASE CATALYTIC DOMAIN-CONTAINING PROTEIN"/>
    <property type="match status" value="1"/>
</dbReference>
<feature type="region of interest" description="Disordered" evidence="1">
    <location>
        <begin position="420"/>
        <end position="454"/>
    </location>
</feature>
<dbReference type="Proteomes" id="UP001295423">
    <property type="component" value="Unassembled WGS sequence"/>
</dbReference>
<evidence type="ECO:0000259" key="2">
    <source>
        <dbReference type="Pfam" id="PF07727"/>
    </source>
</evidence>
<evidence type="ECO:0000313" key="4">
    <source>
        <dbReference type="Proteomes" id="UP001295423"/>
    </source>
</evidence>
<reference evidence="3" key="1">
    <citation type="submission" date="2023-08" db="EMBL/GenBank/DDBJ databases">
        <authorList>
            <person name="Audoor S."/>
            <person name="Bilcke G."/>
        </authorList>
    </citation>
    <scope>NUCLEOTIDE SEQUENCE</scope>
</reference>
<keyword evidence="4" id="KW-1185">Reference proteome</keyword>
<feature type="domain" description="Reverse transcriptase Ty1/copia-type" evidence="2">
    <location>
        <begin position="38"/>
        <end position="157"/>
    </location>
</feature>
<name>A0AAD2G6P3_9STRA</name>
<dbReference type="CDD" id="cd09272">
    <property type="entry name" value="RNase_HI_RT_Ty1"/>
    <property type="match status" value="1"/>
</dbReference>
<evidence type="ECO:0000313" key="3">
    <source>
        <dbReference type="EMBL" id="CAJ1963520.1"/>
    </source>
</evidence>
<comment type="caution">
    <text evidence="3">The sequence shown here is derived from an EMBL/GenBank/DDBJ whole genome shotgun (WGS) entry which is preliminary data.</text>
</comment>
<gene>
    <name evidence="3" type="ORF">CYCCA115_LOCUS20203</name>
</gene>
<proteinExistence type="predicted"/>
<dbReference type="InterPro" id="IPR013103">
    <property type="entry name" value="RVT_2"/>
</dbReference>